<reference evidence="3" key="1">
    <citation type="submission" date="2023-07" db="EMBL/GenBank/DDBJ databases">
        <title>draft genome sequence of fig (Ficus carica).</title>
        <authorList>
            <person name="Takahashi T."/>
            <person name="Nishimura K."/>
        </authorList>
    </citation>
    <scope>NUCLEOTIDE SEQUENCE</scope>
</reference>
<evidence type="ECO:0000256" key="1">
    <source>
        <dbReference type="SAM" id="MobiDB-lite"/>
    </source>
</evidence>
<keyword evidence="4" id="KW-1185">Reference proteome</keyword>
<dbReference type="AlphaFoldDB" id="A0AA87ZY40"/>
<evidence type="ECO:0000256" key="2">
    <source>
        <dbReference type="SAM" id="SignalP"/>
    </source>
</evidence>
<feature type="chain" id="PRO_5041706591" evidence="2">
    <location>
        <begin position="25"/>
        <end position="109"/>
    </location>
</feature>
<feature type="signal peptide" evidence="2">
    <location>
        <begin position="1"/>
        <end position="24"/>
    </location>
</feature>
<keyword evidence="2" id="KW-0732">Signal</keyword>
<feature type="compositionally biased region" description="Basic and acidic residues" evidence="1">
    <location>
        <begin position="43"/>
        <end position="73"/>
    </location>
</feature>
<dbReference type="Proteomes" id="UP001187192">
    <property type="component" value="Unassembled WGS sequence"/>
</dbReference>
<sequence>MKSTTKHVILVVLVLVSLLSMACCQRKLDVVVADHARLSPARHLEAVSEHEAQKPLDHVKDVDHDHADADRAAESSGDVDDDHHDQAASGDDYDFYRQYGDVPSPGIGH</sequence>
<protein>
    <submittedName>
        <fullName evidence="3">Uncharacterized protein</fullName>
    </submittedName>
</protein>
<accession>A0AA87ZY40</accession>
<comment type="caution">
    <text evidence="3">The sequence shown here is derived from an EMBL/GenBank/DDBJ whole genome shotgun (WGS) entry which is preliminary data.</text>
</comment>
<feature type="region of interest" description="Disordered" evidence="1">
    <location>
        <begin position="43"/>
        <end position="109"/>
    </location>
</feature>
<dbReference type="PROSITE" id="PS51257">
    <property type="entry name" value="PROKAR_LIPOPROTEIN"/>
    <property type="match status" value="1"/>
</dbReference>
<organism evidence="3 4">
    <name type="scientific">Ficus carica</name>
    <name type="common">Common fig</name>
    <dbReference type="NCBI Taxonomy" id="3494"/>
    <lineage>
        <taxon>Eukaryota</taxon>
        <taxon>Viridiplantae</taxon>
        <taxon>Streptophyta</taxon>
        <taxon>Embryophyta</taxon>
        <taxon>Tracheophyta</taxon>
        <taxon>Spermatophyta</taxon>
        <taxon>Magnoliopsida</taxon>
        <taxon>eudicotyledons</taxon>
        <taxon>Gunneridae</taxon>
        <taxon>Pentapetalae</taxon>
        <taxon>rosids</taxon>
        <taxon>fabids</taxon>
        <taxon>Rosales</taxon>
        <taxon>Moraceae</taxon>
        <taxon>Ficeae</taxon>
        <taxon>Ficus</taxon>
    </lineage>
</organism>
<evidence type="ECO:0000313" key="3">
    <source>
        <dbReference type="EMBL" id="GMN41160.1"/>
    </source>
</evidence>
<evidence type="ECO:0000313" key="4">
    <source>
        <dbReference type="Proteomes" id="UP001187192"/>
    </source>
</evidence>
<name>A0AA87ZY40_FICCA</name>
<dbReference type="EMBL" id="BTGU01000012">
    <property type="protein sequence ID" value="GMN41160.1"/>
    <property type="molecule type" value="Genomic_DNA"/>
</dbReference>
<proteinExistence type="predicted"/>
<gene>
    <name evidence="3" type="ORF">TIFTF001_010400</name>
</gene>